<dbReference type="SUPFAM" id="SSF52283">
    <property type="entry name" value="Formate/glycerate dehydrogenase catalytic domain-like"/>
    <property type="match status" value="1"/>
</dbReference>
<dbReference type="PANTHER" id="PTHR42789:SF1">
    <property type="entry name" value="D-ISOMER SPECIFIC 2-HYDROXYACID DEHYDROGENASE FAMILY PROTEIN (AFU_ORTHOLOGUE AFUA_6G10090)"/>
    <property type="match status" value="1"/>
</dbReference>
<dbReference type="STRING" id="1235591.CAK95_17675"/>
<protein>
    <recommendedName>
        <fullName evidence="9">Hydroxyacid dehydrogenase</fullName>
    </recommendedName>
</protein>
<keyword evidence="3" id="KW-0520">NAD</keyword>
<dbReference type="Pfam" id="PF00389">
    <property type="entry name" value="2-Hacid_dh"/>
    <property type="match status" value="1"/>
</dbReference>
<evidence type="ECO:0000313" key="8">
    <source>
        <dbReference type="Proteomes" id="UP000194137"/>
    </source>
</evidence>
<keyword evidence="8" id="KW-1185">Reference proteome</keyword>
<dbReference type="InterPro" id="IPR036291">
    <property type="entry name" value="NAD(P)-bd_dom_sf"/>
</dbReference>
<dbReference type="EMBL" id="CP021112">
    <property type="protein sequence ID" value="ARQ00708.1"/>
    <property type="molecule type" value="Genomic_DNA"/>
</dbReference>
<dbReference type="InterPro" id="IPR050857">
    <property type="entry name" value="D-2-hydroxyacid_DH"/>
</dbReference>
<dbReference type="Proteomes" id="UP000194137">
    <property type="component" value="Chromosome"/>
</dbReference>
<evidence type="ECO:0000259" key="5">
    <source>
        <dbReference type="Pfam" id="PF00389"/>
    </source>
</evidence>
<feature type="domain" description="D-isomer specific 2-hydroxyacid dehydrogenase catalytic" evidence="5">
    <location>
        <begin position="63"/>
        <end position="129"/>
    </location>
</feature>
<sequence>MLRCWMRSGPAHWSSKVAATIYTPCWFVRTKGITRMKQVIYLGATEGYEATKAALEGVAKVQHVAAEQPDVAAALRTADGLLDASMKTRITDDMVSAAPNLKIISCATTGSDHIARAALDARGIPVRTLKEDPNVLRNITPAAEHSWALLMACARKLPAAVSHVTGGGWTREDFPGVMLKGKRLGLVGCGRIGGWMSRYANAFGMEVIGFDPHLANFPDTISPRSLEEVVTTSDFVSIHVHLSPETEGLVSRELVEKMKPSAILINTSRGGIVDEAALYDAIESGHLGGAGLDVLKGEPDTTDHPLVILSRTHPNLLITPHCGGFSPDAVRLVCTHAAGKIRKTLQGAEP</sequence>
<evidence type="ECO:0000256" key="4">
    <source>
        <dbReference type="RuleBase" id="RU003719"/>
    </source>
</evidence>
<dbReference type="Pfam" id="PF02826">
    <property type="entry name" value="2-Hacid_dh_C"/>
    <property type="match status" value="1"/>
</dbReference>
<evidence type="ECO:0000313" key="7">
    <source>
        <dbReference type="EMBL" id="ARQ00708.1"/>
    </source>
</evidence>
<dbReference type="InterPro" id="IPR006140">
    <property type="entry name" value="D-isomer_DH_NAD-bd"/>
</dbReference>
<dbReference type="GO" id="GO:0016616">
    <property type="term" value="F:oxidoreductase activity, acting on the CH-OH group of donors, NAD or NADP as acceptor"/>
    <property type="evidence" value="ECO:0007669"/>
    <property type="project" value="InterPro"/>
</dbReference>
<dbReference type="SUPFAM" id="SSF51735">
    <property type="entry name" value="NAD(P)-binding Rossmann-fold domains"/>
    <property type="match status" value="1"/>
</dbReference>
<dbReference type="GO" id="GO:0051287">
    <property type="term" value="F:NAD binding"/>
    <property type="evidence" value="ECO:0007669"/>
    <property type="project" value="InterPro"/>
</dbReference>
<dbReference type="InterPro" id="IPR029753">
    <property type="entry name" value="D-isomer_DH_CS"/>
</dbReference>
<evidence type="ECO:0000256" key="3">
    <source>
        <dbReference type="ARBA" id="ARBA00023027"/>
    </source>
</evidence>
<dbReference type="KEGG" id="psin:CAK95_17675"/>
<gene>
    <name evidence="7" type="ORF">CAK95_17675</name>
</gene>
<dbReference type="PROSITE" id="PS00671">
    <property type="entry name" value="D_2_HYDROXYACID_DH_3"/>
    <property type="match status" value="1"/>
</dbReference>
<dbReference type="InterPro" id="IPR006139">
    <property type="entry name" value="D-isomer_2_OHA_DH_cat_dom"/>
</dbReference>
<dbReference type="PANTHER" id="PTHR42789">
    <property type="entry name" value="D-ISOMER SPECIFIC 2-HYDROXYACID DEHYDROGENASE FAMILY PROTEIN (AFU_ORTHOLOGUE AFUA_6G10090)"/>
    <property type="match status" value="1"/>
</dbReference>
<organism evidence="7 8">
    <name type="scientific">Pseudorhodoplanes sinuspersici</name>
    <dbReference type="NCBI Taxonomy" id="1235591"/>
    <lineage>
        <taxon>Bacteria</taxon>
        <taxon>Pseudomonadati</taxon>
        <taxon>Pseudomonadota</taxon>
        <taxon>Alphaproteobacteria</taxon>
        <taxon>Hyphomicrobiales</taxon>
        <taxon>Pseudorhodoplanes</taxon>
    </lineage>
</organism>
<reference evidence="7 8" key="1">
    <citation type="submission" date="2017-05" db="EMBL/GenBank/DDBJ databases">
        <title>Full genome sequence of Pseudorhodoplanes sinuspersici.</title>
        <authorList>
            <person name="Dastgheib S.M.M."/>
            <person name="Shavandi M."/>
            <person name="Tirandaz H."/>
        </authorList>
    </citation>
    <scope>NUCLEOTIDE SEQUENCE [LARGE SCALE GENOMIC DNA]</scope>
    <source>
        <strain evidence="7 8">RIPI110</strain>
    </source>
</reference>
<evidence type="ECO:0000259" key="6">
    <source>
        <dbReference type="Pfam" id="PF02826"/>
    </source>
</evidence>
<accession>A0A1W6ZTT8</accession>
<feature type="domain" description="D-isomer specific 2-hydroxyacid dehydrogenase NAD-binding" evidence="6">
    <location>
        <begin position="148"/>
        <end position="323"/>
    </location>
</feature>
<evidence type="ECO:0008006" key="9">
    <source>
        <dbReference type="Google" id="ProtNLM"/>
    </source>
</evidence>
<name>A0A1W6ZTT8_9HYPH</name>
<evidence type="ECO:0000256" key="1">
    <source>
        <dbReference type="ARBA" id="ARBA00005854"/>
    </source>
</evidence>
<dbReference type="AlphaFoldDB" id="A0A1W6ZTT8"/>
<proteinExistence type="inferred from homology"/>
<keyword evidence="2 4" id="KW-0560">Oxidoreductase</keyword>
<evidence type="ECO:0000256" key="2">
    <source>
        <dbReference type="ARBA" id="ARBA00023002"/>
    </source>
</evidence>
<dbReference type="Gene3D" id="3.40.50.720">
    <property type="entry name" value="NAD(P)-binding Rossmann-like Domain"/>
    <property type="match status" value="2"/>
</dbReference>
<comment type="similarity">
    <text evidence="1 4">Belongs to the D-isomer specific 2-hydroxyacid dehydrogenase family.</text>
</comment>